<dbReference type="PANTHER" id="PTHR21708">
    <property type="entry name" value="PROBABLE 2-DEHYDROPANTOATE 2-REDUCTASE"/>
    <property type="match status" value="1"/>
</dbReference>
<feature type="domain" description="Ketopantoate reductase N-terminal" evidence="5">
    <location>
        <begin position="68"/>
        <end position="218"/>
    </location>
</feature>
<dbReference type="Gene3D" id="1.10.1040.10">
    <property type="entry name" value="N-(1-d-carboxylethyl)-l-norvaline Dehydrogenase, domain 2"/>
    <property type="match status" value="1"/>
</dbReference>
<organism evidence="7 8">
    <name type="scientific">Pseudonocardia yuanmonensis</name>
    <dbReference type="NCBI Taxonomy" id="1095914"/>
    <lineage>
        <taxon>Bacteria</taxon>
        <taxon>Bacillati</taxon>
        <taxon>Actinomycetota</taxon>
        <taxon>Actinomycetes</taxon>
        <taxon>Pseudonocardiales</taxon>
        <taxon>Pseudonocardiaceae</taxon>
        <taxon>Pseudonocardia</taxon>
    </lineage>
</organism>
<dbReference type="EMBL" id="BAABIC010000005">
    <property type="protein sequence ID" value="GAA4685056.1"/>
    <property type="molecule type" value="Genomic_DNA"/>
</dbReference>
<reference evidence="8" key="1">
    <citation type="journal article" date="2019" name="Int. J. Syst. Evol. Microbiol.">
        <title>The Global Catalogue of Microorganisms (GCM) 10K type strain sequencing project: providing services to taxonomists for standard genome sequencing and annotation.</title>
        <authorList>
            <consortium name="The Broad Institute Genomics Platform"/>
            <consortium name="The Broad Institute Genome Sequencing Center for Infectious Disease"/>
            <person name="Wu L."/>
            <person name="Ma J."/>
        </authorList>
    </citation>
    <scope>NUCLEOTIDE SEQUENCE [LARGE SCALE GENOMIC DNA]</scope>
    <source>
        <strain evidence="8">JCM 18055</strain>
    </source>
</reference>
<dbReference type="InterPro" id="IPR036291">
    <property type="entry name" value="NAD(P)-bd_dom_sf"/>
</dbReference>
<keyword evidence="2" id="KW-0521">NADP</keyword>
<dbReference type="InterPro" id="IPR013328">
    <property type="entry name" value="6PGD_dom2"/>
</dbReference>
<evidence type="ECO:0000259" key="5">
    <source>
        <dbReference type="Pfam" id="PF02558"/>
    </source>
</evidence>
<keyword evidence="8" id="KW-1185">Reference proteome</keyword>
<evidence type="ECO:0000256" key="1">
    <source>
        <dbReference type="ARBA" id="ARBA00007870"/>
    </source>
</evidence>
<protein>
    <submittedName>
        <fullName evidence="7">2-dehydropantoate 2-reductase</fullName>
    </submittedName>
</protein>
<keyword evidence="3" id="KW-0560">Oxidoreductase</keyword>
<dbReference type="InterPro" id="IPR013332">
    <property type="entry name" value="KPR_N"/>
</dbReference>
<dbReference type="SUPFAM" id="SSF48179">
    <property type="entry name" value="6-phosphogluconate dehydrogenase C-terminal domain-like"/>
    <property type="match status" value="1"/>
</dbReference>
<dbReference type="NCBIfam" id="TIGR00745">
    <property type="entry name" value="apbA_panE"/>
    <property type="match status" value="1"/>
</dbReference>
<gene>
    <name evidence="7" type="ORF">GCM10023215_20090</name>
</gene>
<dbReference type="Pfam" id="PF08546">
    <property type="entry name" value="ApbA_C"/>
    <property type="match status" value="1"/>
</dbReference>
<evidence type="ECO:0000313" key="7">
    <source>
        <dbReference type="EMBL" id="GAA4685056.1"/>
    </source>
</evidence>
<name>A0ABP8WAT2_9PSEU</name>
<comment type="caution">
    <text evidence="7">The sequence shown here is derived from an EMBL/GenBank/DDBJ whole genome shotgun (WGS) entry which is preliminary data.</text>
</comment>
<dbReference type="Pfam" id="PF02558">
    <property type="entry name" value="ApbA"/>
    <property type="match status" value="1"/>
</dbReference>
<proteinExistence type="inferred from homology"/>
<evidence type="ECO:0000256" key="2">
    <source>
        <dbReference type="ARBA" id="ARBA00022857"/>
    </source>
</evidence>
<dbReference type="PANTHER" id="PTHR21708:SF26">
    <property type="entry name" value="2-DEHYDROPANTOATE 2-REDUCTASE"/>
    <property type="match status" value="1"/>
</dbReference>
<dbReference type="InterPro" id="IPR008927">
    <property type="entry name" value="6-PGluconate_DH-like_C_sf"/>
</dbReference>
<dbReference type="Proteomes" id="UP001500325">
    <property type="component" value="Unassembled WGS sequence"/>
</dbReference>
<feature type="domain" description="Ketopantoate reductase C-terminal" evidence="6">
    <location>
        <begin position="244"/>
        <end position="368"/>
    </location>
</feature>
<dbReference type="InterPro" id="IPR051402">
    <property type="entry name" value="KPR-Related"/>
</dbReference>
<dbReference type="InterPro" id="IPR013752">
    <property type="entry name" value="KPA_reductase"/>
</dbReference>
<sequence length="374" mass="39172">MEPSHLTRGGEGRHPPVRVSWSDQLGPSGLSPRAADADRPAAPWLRSRPVTPSDTLDAKEGTDHVSKIAIVGTGAMGSVYAGLLASAGNEVWAVDTWADHIDAIRRNGLRVEGASGDRVAHPHATTDATEVGRCDLVVVATKARDVVDAATAAKSLVGEGTVVLTIQNGLGSAERIAGVLGGGEGVAVGIVGGFGASIPEPGHVRHEGWEMLHMGELSGPVTPRLTKVASVWSAAGFRVSTYDDIELMVWEKFLCNVCFSGTCAVTGLTIGEVIEDPDAWRIASGCATEAWEVGRALGVPLAIEDPVEYVRNFGSSIPHARPSMLLDALAGRLSEIDVINGAVPEQAARAGLRAPYNEVVTALVRQRESRLQPA</sequence>
<dbReference type="Gene3D" id="3.40.50.720">
    <property type="entry name" value="NAD(P)-binding Rossmann-like Domain"/>
    <property type="match status" value="1"/>
</dbReference>
<accession>A0ABP8WAT2</accession>
<evidence type="ECO:0000259" key="6">
    <source>
        <dbReference type="Pfam" id="PF08546"/>
    </source>
</evidence>
<feature type="region of interest" description="Disordered" evidence="4">
    <location>
        <begin position="1"/>
        <end position="59"/>
    </location>
</feature>
<comment type="similarity">
    <text evidence="1">Belongs to the ketopantoate reductase family.</text>
</comment>
<dbReference type="InterPro" id="IPR003710">
    <property type="entry name" value="ApbA"/>
</dbReference>
<evidence type="ECO:0000256" key="4">
    <source>
        <dbReference type="SAM" id="MobiDB-lite"/>
    </source>
</evidence>
<evidence type="ECO:0000313" key="8">
    <source>
        <dbReference type="Proteomes" id="UP001500325"/>
    </source>
</evidence>
<evidence type="ECO:0000256" key="3">
    <source>
        <dbReference type="ARBA" id="ARBA00023002"/>
    </source>
</evidence>
<dbReference type="SUPFAM" id="SSF51735">
    <property type="entry name" value="NAD(P)-binding Rossmann-fold domains"/>
    <property type="match status" value="1"/>
</dbReference>